<name>A0AAV2P7N7_9HYME</name>
<dbReference type="AlphaFoldDB" id="A0AAV2P7N7"/>
<protein>
    <submittedName>
        <fullName evidence="1">Uncharacterized protein</fullName>
    </submittedName>
</protein>
<dbReference type="Proteomes" id="UP001497644">
    <property type="component" value="Chromosome 8"/>
</dbReference>
<accession>A0AAV2P7N7</accession>
<reference evidence="1" key="1">
    <citation type="submission" date="2024-04" db="EMBL/GenBank/DDBJ databases">
        <authorList>
            <consortium name="Molecular Ecology Group"/>
        </authorList>
    </citation>
    <scope>NUCLEOTIDE SEQUENCE</scope>
</reference>
<proteinExistence type="predicted"/>
<evidence type="ECO:0000313" key="2">
    <source>
        <dbReference type="Proteomes" id="UP001497644"/>
    </source>
</evidence>
<dbReference type="EMBL" id="OZ034831">
    <property type="protein sequence ID" value="CAL1687931.1"/>
    <property type="molecule type" value="Genomic_DNA"/>
</dbReference>
<organism evidence="1 2">
    <name type="scientific">Lasius platythorax</name>
    <dbReference type="NCBI Taxonomy" id="488582"/>
    <lineage>
        <taxon>Eukaryota</taxon>
        <taxon>Metazoa</taxon>
        <taxon>Ecdysozoa</taxon>
        <taxon>Arthropoda</taxon>
        <taxon>Hexapoda</taxon>
        <taxon>Insecta</taxon>
        <taxon>Pterygota</taxon>
        <taxon>Neoptera</taxon>
        <taxon>Endopterygota</taxon>
        <taxon>Hymenoptera</taxon>
        <taxon>Apocrita</taxon>
        <taxon>Aculeata</taxon>
        <taxon>Formicoidea</taxon>
        <taxon>Formicidae</taxon>
        <taxon>Formicinae</taxon>
        <taxon>Lasius</taxon>
        <taxon>Lasius</taxon>
    </lineage>
</organism>
<keyword evidence="2" id="KW-1185">Reference proteome</keyword>
<evidence type="ECO:0000313" key="1">
    <source>
        <dbReference type="EMBL" id="CAL1687931.1"/>
    </source>
</evidence>
<sequence length="129" mass="15126">MSINMKKRVKAIKGYYTSLKYNDIRKETLEKISTLSKELKFKDSDDFSYRFSETASLIHKNWTVFMAVCDHVDVITTIIDYFNHFGVGSRLKDESAENDENETVMCIMLTIYNIYKEHAIQLFLETAIM</sequence>
<gene>
    <name evidence="1" type="ORF">LPLAT_LOCUS13096</name>
</gene>